<proteinExistence type="predicted"/>
<evidence type="ECO:0000313" key="3">
    <source>
        <dbReference type="Proteomes" id="UP000823561"/>
    </source>
</evidence>
<evidence type="ECO:0000256" key="1">
    <source>
        <dbReference type="SAM" id="MobiDB-lite"/>
    </source>
</evidence>
<name>A0AAV6FIU9_9TELE</name>
<feature type="compositionally biased region" description="Basic and acidic residues" evidence="1">
    <location>
        <begin position="85"/>
        <end position="102"/>
    </location>
</feature>
<feature type="region of interest" description="Disordered" evidence="1">
    <location>
        <begin position="77"/>
        <end position="114"/>
    </location>
</feature>
<dbReference type="EMBL" id="JADWDJ010000022">
    <property type="protein sequence ID" value="KAG5262590.1"/>
    <property type="molecule type" value="Genomic_DNA"/>
</dbReference>
<comment type="caution">
    <text evidence="2">The sequence shown here is derived from an EMBL/GenBank/DDBJ whole genome shotgun (WGS) entry which is preliminary data.</text>
</comment>
<dbReference type="Proteomes" id="UP000823561">
    <property type="component" value="Chromosome 22"/>
</dbReference>
<keyword evidence="3" id="KW-1185">Reference proteome</keyword>
<gene>
    <name evidence="2" type="ORF">AALO_G00276720</name>
</gene>
<organism evidence="2 3">
    <name type="scientific">Alosa alosa</name>
    <name type="common">allis shad</name>
    <dbReference type="NCBI Taxonomy" id="278164"/>
    <lineage>
        <taxon>Eukaryota</taxon>
        <taxon>Metazoa</taxon>
        <taxon>Chordata</taxon>
        <taxon>Craniata</taxon>
        <taxon>Vertebrata</taxon>
        <taxon>Euteleostomi</taxon>
        <taxon>Actinopterygii</taxon>
        <taxon>Neopterygii</taxon>
        <taxon>Teleostei</taxon>
        <taxon>Clupei</taxon>
        <taxon>Clupeiformes</taxon>
        <taxon>Clupeoidei</taxon>
        <taxon>Clupeidae</taxon>
        <taxon>Alosa</taxon>
    </lineage>
</organism>
<sequence length="114" mass="12940">MLTHNFEEPTTPSNVGITYQWGACGHKCLPQSGRTSSEGPAETWGPGQPHLGSEEWGVHLHHSLPVIHPKEWACPYQTGQRRTPRWQEEKEEEKKMTMDKSHQLQVRECPSGCP</sequence>
<evidence type="ECO:0000313" key="2">
    <source>
        <dbReference type="EMBL" id="KAG5262590.1"/>
    </source>
</evidence>
<feature type="region of interest" description="Disordered" evidence="1">
    <location>
        <begin position="30"/>
        <end position="55"/>
    </location>
</feature>
<accession>A0AAV6FIU9</accession>
<protein>
    <submittedName>
        <fullName evidence="2">Uncharacterized protein</fullName>
    </submittedName>
</protein>
<reference evidence="2" key="1">
    <citation type="submission" date="2020-10" db="EMBL/GenBank/DDBJ databases">
        <title>Chromosome-scale genome assembly of the Allis shad, Alosa alosa.</title>
        <authorList>
            <person name="Margot Z."/>
            <person name="Christophe K."/>
            <person name="Cabau C."/>
            <person name="Louis A."/>
            <person name="Berthelot C."/>
            <person name="Parey E."/>
            <person name="Roest Crollius H."/>
            <person name="Montfort J."/>
            <person name="Robinson-Rechavi M."/>
            <person name="Bucao C."/>
            <person name="Bouchez O."/>
            <person name="Gislard M."/>
            <person name="Lluch J."/>
            <person name="Milhes M."/>
            <person name="Lampietro C."/>
            <person name="Lopez Roques C."/>
            <person name="Donnadieu C."/>
            <person name="Braasch I."/>
            <person name="Desvignes T."/>
            <person name="Postlethwait J."/>
            <person name="Bobe J."/>
            <person name="Guiguen Y."/>
        </authorList>
    </citation>
    <scope>NUCLEOTIDE SEQUENCE</scope>
    <source>
        <strain evidence="2">M-15738</strain>
        <tissue evidence="2">Blood</tissue>
    </source>
</reference>
<dbReference type="AlphaFoldDB" id="A0AAV6FIU9"/>